<feature type="domain" description="Aconitase/3-isopropylmalate dehydratase large subunit alpha/beta/alpha" evidence="18">
    <location>
        <begin position="1"/>
        <end position="237"/>
    </location>
</feature>
<evidence type="ECO:0000256" key="11">
    <source>
        <dbReference type="ARBA" id="ARBA00022723"/>
    </source>
</evidence>
<keyword evidence="9" id="KW-0004">4Fe-4S</keyword>
<evidence type="ECO:0000256" key="10">
    <source>
        <dbReference type="ARBA" id="ARBA00022605"/>
    </source>
</evidence>
<dbReference type="GeneID" id="4396699"/>
<dbReference type="EC" id="4.2.1.33" evidence="6"/>
<accession>Q2GMU0</accession>
<evidence type="ECO:0000256" key="7">
    <source>
        <dbReference type="ARBA" id="ARBA00014371"/>
    </source>
</evidence>
<dbReference type="SUPFAM" id="SSF52016">
    <property type="entry name" value="LeuD/IlvD-like"/>
    <property type="match status" value="1"/>
</dbReference>
<evidence type="ECO:0000256" key="9">
    <source>
        <dbReference type="ARBA" id="ARBA00022485"/>
    </source>
</evidence>
<dbReference type="InterPro" id="IPR050067">
    <property type="entry name" value="IPM_dehydratase_rel_enz"/>
</dbReference>
<dbReference type="PANTHER" id="PTHR43822">
    <property type="entry name" value="HOMOACONITASE, MITOCHONDRIAL-RELATED"/>
    <property type="match status" value="1"/>
</dbReference>
<dbReference type="eggNOG" id="KOG0454">
    <property type="taxonomic scope" value="Eukaryota"/>
</dbReference>
<dbReference type="FunFam" id="3.20.19.10:FF:000003">
    <property type="entry name" value="3-isopropylmalate dehydratase small subunit"/>
    <property type="match status" value="1"/>
</dbReference>
<name>Q2GMU0_CHAGB</name>
<evidence type="ECO:0000259" key="18">
    <source>
        <dbReference type="Pfam" id="PF00330"/>
    </source>
</evidence>
<dbReference type="NCBIfam" id="TIGR00171">
    <property type="entry name" value="leuD"/>
    <property type="match status" value="1"/>
</dbReference>
<dbReference type="STRING" id="306901.Q2GMU0"/>
<keyword evidence="14" id="KW-0456">Lyase</keyword>
<dbReference type="NCBIfam" id="NF002458">
    <property type="entry name" value="PRK01641.1"/>
    <property type="match status" value="1"/>
</dbReference>
<comment type="pathway">
    <text evidence="4">Amino-acid biosynthesis; L-leucine biosynthesis; L-leucine from 3-methyl-2-oxobutanoate: step 2/4.</text>
</comment>
<dbReference type="Gene3D" id="3.30.499.10">
    <property type="entry name" value="Aconitase, domain 3"/>
    <property type="match status" value="2"/>
</dbReference>
<comment type="cofactor">
    <cofactor evidence="2">
        <name>[4Fe-4S] cluster</name>
        <dbReference type="ChEBI" id="CHEBI:49883"/>
    </cofactor>
</comment>
<evidence type="ECO:0000256" key="17">
    <source>
        <dbReference type="ARBA" id="ARBA00033368"/>
    </source>
</evidence>
<dbReference type="UniPathway" id="UPA00048">
    <property type="reaction ID" value="UER00071"/>
</dbReference>
<keyword evidence="10" id="KW-0028">Amino-acid biosynthesis</keyword>
<dbReference type="PROSITE" id="PS00450">
    <property type="entry name" value="ACONITASE_1"/>
    <property type="match status" value="1"/>
</dbReference>
<dbReference type="Gene3D" id="3.20.19.10">
    <property type="entry name" value="Aconitase, domain 4"/>
    <property type="match status" value="1"/>
</dbReference>
<keyword evidence="12" id="KW-0408">Iron</keyword>
<evidence type="ECO:0000256" key="3">
    <source>
        <dbReference type="ARBA" id="ARBA00002695"/>
    </source>
</evidence>
<evidence type="ECO:0000259" key="19">
    <source>
        <dbReference type="Pfam" id="PF00694"/>
    </source>
</evidence>
<comment type="similarity">
    <text evidence="5">Belongs to the aconitase/IPM isomerase family.</text>
</comment>
<dbReference type="PANTHER" id="PTHR43822:SF9">
    <property type="entry name" value="3-ISOPROPYLMALATE DEHYDRATASE"/>
    <property type="match status" value="1"/>
</dbReference>
<dbReference type="PROSITE" id="PS01244">
    <property type="entry name" value="ACONITASE_2"/>
    <property type="match status" value="1"/>
</dbReference>
<dbReference type="GO" id="GO:0003861">
    <property type="term" value="F:3-isopropylmalate dehydratase activity"/>
    <property type="evidence" value="ECO:0007669"/>
    <property type="project" value="UniProtKB-EC"/>
</dbReference>
<dbReference type="SUPFAM" id="SSF53732">
    <property type="entry name" value="Aconitase iron-sulfur domain"/>
    <property type="match status" value="1"/>
</dbReference>
<dbReference type="Pfam" id="PF00694">
    <property type="entry name" value="Aconitase_C"/>
    <property type="match status" value="1"/>
</dbReference>
<dbReference type="InterPro" id="IPR015931">
    <property type="entry name" value="Acnase/IPM_dHydase_lsu_aba_1/3"/>
</dbReference>
<keyword evidence="15" id="KW-0100">Branched-chain amino acid biosynthesis</keyword>
<dbReference type="OrthoDB" id="419183at2759"/>
<evidence type="ECO:0000256" key="4">
    <source>
        <dbReference type="ARBA" id="ARBA00004729"/>
    </source>
</evidence>
<dbReference type="GO" id="GO:0051539">
    <property type="term" value="F:4 iron, 4 sulfur cluster binding"/>
    <property type="evidence" value="ECO:0007669"/>
    <property type="project" value="UniProtKB-KW"/>
</dbReference>
<dbReference type="GO" id="GO:0009098">
    <property type="term" value="P:L-leucine biosynthetic process"/>
    <property type="evidence" value="ECO:0007669"/>
    <property type="project" value="UniProtKB-UniPathway"/>
</dbReference>
<evidence type="ECO:0000256" key="13">
    <source>
        <dbReference type="ARBA" id="ARBA00023014"/>
    </source>
</evidence>
<protein>
    <recommendedName>
        <fullName evidence="7">3-isopropylmalate dehydratase</fullName>
        <ecNumber evidence="6">4.2.1.33</ecNumber>
    </recommendedName>
    <alternativeName>
        <fullName evidence="16">Alpha-IPM isomerase</fullName>
    </alternativeName>
    <alternativeName>
        <fullName evidence="17">Isopropylmalate isomerase</fullName>
    </alternativeName>
</protein>
<dbReference type="InterPro" id="IPR001030">
    <property type="entry name" value="Acoase/IPM_deHydtase_lsu_aba"/>
</dbReference>
<dbReference type="VEuPathDB" id="FungiDB:CHGG_10714"/>
<dbReference type="InterPro" id="IPR033940">
    <property type="entry name" value="IPMI_Swivel"/>
</dbReference>
<feature type="domain" description="Aconitase A/isopropylmalate dehydratase small subunit swivel" evidence="19">
    <location>
        <begin position="294"/>
        <end position="414"/>
    </location>
</feature>
<dbReference type="InParanoid" id="Q2GMU0"/>
<evidence type="ECO:0000256" key="2">
    <source>
        <dbReference type="ARBA" id="ARBA00001966"/>
    </source>
</evidence>
<organism evidence="20 21">
    <name type="scientific">Chaetomium globosum (strain ATCC 6205 / CBS 148.51 / DSM 1962 / NBRC 6347 / NRRL 1970)</name>
    <name type="common">Soil fungus</name>
    <dbReference type="NCBI Taxonomy" id="306901"/>
    <lineage>
        <taxon>Eukaryota</taxon>
        <taxon>Fungi</taxon>
        <taxon>Dikarya</taxon>
        <taxon>Ascomycota</taxon>
        <taxon>Pezizomycotina</taxon>
        <taxon>Sordariomycetes</taxon>
        <taxon>Sordariomycetidae</taxon>
        <taxon>Sordariales</taxon>
        <taxon>Chaetomiaceae</taxon>
        <taxon>Chaetomium</taxon>
    </lineage>
</organism>
<evidence type="ECO:0000256" key="5">
    <source>
        <dbReference type="ARBA" id="ARBA00007185"/>
    </source>
</evidence>
<keyword evidence="11" id="KW-0479">Metal-binding</keyword>
<dbReference type="HOGENOM" id="CLU_006714_1_0_1"/>
<dbReference type="CDD" id="cd01577">
    <property type="entry name" value="IPMI_Swivel"/>
    <property type="match status" value="1"/>
</dbReference>
<dbReference type="InterPro" id="IPR036008">
    <property type="entry name" value="Aconitase_4Fe-4S_dom"/>
</dbReference>
<dbReference type="FunFam" id="3.30.499.10:FF:000007">
    <property type="entry name" value="3-isopropylmalate dehydratase large subunit"/>
    <property type="match status" value="1"/>
</dbReference>
<keyword evidence="13" id="KW-0411">Iron-sulfur</keyword>
<reference evidence="21" key="1">
    <citation type="journal article" date="2015" name="Genome Announc.">
        <title>Draft genome sequence of the cellulolytic fungus Chaetomium globosum.</title>
        <authorList>
            <person name="Cuomo C.A."/>
            <person name="Untereiner W.A."/>
            <person name="Ma L.-J."/>
            <person name="Grabherr M."/>
            <person name="Birren B.W."/>
        </authorList>
    </citation>
    <scope>NUCLEOTIDE SEQUENCE [LARGE SCALE GENOMIC DNA]</scope>
    <source>
        <strain evidence="21">ATCC 6205 / CBS 148.51 / DSM 1962 / NBRC 6347 / NRRL 1970</strain>
    </source>
</reference>
<dbReference type="PRINTS" id="PR00415">
    <property type="entry name" value="ACONITASE"/>
</dbReference>
<dbReference type="InterPro" id="IPR000573">
    <property type="entry name" value="AconitaseA/IPMdHydase_ssu_swvl"/>
</dbReference>
<sequence>MAIEAGARAGLVAPDEITFEYLEGRPLVPSGDSWEAAVAYWKTLKSDADATFDRQFKIDAAKVAPVVSWGTSPEQVAPITSRVPSPDDFQDQIKADNCRRALEYMGLEPETRMTDIVVDKIFIGSCTNSRLSDLRAAADILRGRKIAANIKAAYVVPGSGIVKQQAESEGLDRIFKEAGFEWREAGCSMCVGLNEDQLEAYERSASTSNRNFENRQGTAGRTHLMSPVMAAVAAIEGKLGDVRKYLAAGAGLGDEEPSILPRYPETIEPEESSSSHAEKEDDGVVEDDTIAAGPFTSVKGLVAPLDRANVDTDCILPKQFCTTILRRGLRDGLFYNLRCRPDGSLDQSFVLNRQPYNSNRSRVLLSTGPNFGCGSSREHAVWALLDFGIQVVLASSFGDIFYGNSFKNGLLPAIVDQQDIPMLLAEAEAGREIEVVLSTQQILSASGDEIAKFSVDKGPKEMLLAGVDEIGLSLRSSDDISVV</sequence>
<dbReference type="RefSeq" id="XP_001228641.1">
    <property type="nucleotide sequence ID" value="XM_001228640.1"/>
</dbReference>
<gene>
    <name evidence="20" type="ORF">CHGG_10714</name>
</gene>
<proteinExistence type="inferred from homology"/>
<keyword evidence="21" id="KW-1185">Reference proteome</keyword>
<dbReference type="AlphaFoldDB" id="Q2GMU0"/>
<keyword evidence="8" id="KW-0432">Leucine biosynthesis</keyword>
<dbReference type="GO" id="GO:0046872">
    <property type="term" value="F:metal ion binding"/>
    <property type="evidence" value="ECO:0007669"/>
    <property type="project" value="UniProtKB-KW"/>
</dbReference>
<evidence type="ECO:0000256" key="15">
    <source>
        <dbReference type="ARBA" id="ARBA00023304"/>
    </source>
</evidence>
<comment type="catalytic activity">
    <reaction evidence="1">
        <text>(2R,3S)-3-isopropylmalate = (2S)-2-isopropylmalate</text>
        <dbReference type="Rhea" id="RHEA:32287"/>
        <dbReference type="ChEBI" id="CHEBI:1178"/>
        <dbReference type="ChEBI" id="CHEBI:35121"/>
        <dbReference type="EC" id="4.2.1.33"/>
    </reaction>
</comment>
<dbReference type="InterPro" id="IPR004431">
    <property type="entry name" value="3-IsopropMal_deHydase_ssu"/>
</dbReference>
<dbReference type="EMBL" id="CH408035">
    <property type="protein sequence ID" value="EAQ84310.1"/>
    <property type="molecule type" value="Genomic_DNA"/>
</dbReference>
<evidence type="ECO:0000313" key="20">
    <source>
        <dbReference type="EMBL" id="EAQ84310.1"/>
    </source>
</evidence>
<evidence type="ECO:0000256" key="1">
    <source>
        <dbReference type="ARBA" id="ARBA00000491"/>
    </source>
</evidence>
<evidence type="ECO:0000256" key="16">
    <source>
        <dbReference type="ARBA" id="ARBA00031631"/>
    </source>
</evidence>
<dbReference type="Pfam" id="PF00330">
    <property type="entry name" value="Aconitase"/>
    <property type="match status" value="1"/>
</dbReference>
<evidence type="ECO:0000256" key="8">
    <source>
        <dbReference type="ARBA" id="ARBA00022430"/>
    </source>
</evidence>
<dbReference type="GO" id="GO:0009316">
    <property type="term" value="C:3-isopropylmalate dehydratase complex"/>
    <property type="evidence" value="ECO:0007669"/>
    <property type="project" value="InterPro"/>
</dbReference>
<dbReference type="InterPro" id="IPR018136">
    <property type="entry name" value="Aconitase_4Fe-4S_BS"/>
</dbReference>
<comment type="function">
    <text evidence="3">Catalyzes the isomerization between 2-isopropylmalate and 3-isopropylmalate, via the formation of 2-isopropylmaleate.</text>
</comment>
<dbReference type="InterPro" id="IPR015928">
    <property type="entry name" value="Aconitase/3IPM_dehydase_swvl"/>
</dbReference>
<evidence type="ECO:0000313" key="21">
    <source>
        <dbReference type="Proteomes" id="UP000001056"/>
    </source>
</evidence>
<evidence type="ECO:0000256" key="12">
    <source>
        <dbReference type="ARBA" id="ARBA00023004"/>
    </source>
</evidence>
<dbReference type="Proteomes" id="UP000001056">
    <property type="component" value="Unassembled WGS sequence"/>
</dbReference>
<evidence type="ECO:0000256" key="6">
    <source>
        <dbReference type="ARBA" id="ARBA00011998"/>
    </source>
</evidence>
<evidence type="ECO:0000256" key="14">
    <source>
        <dbReference type="ARBA" id="ARBA00023239"/>
    </source>
</evidence>